<name>A0ABY6NDQ3_RALSL</name>
<reference evidence="1" key="1">
    <citation type="submission" date="2021-10" db="EMBL/GenBank/DDBJ databases">
        <title>Complete genome sequences of five Ralstonia solancearum strains isolated from sunflower.</title>
        <authorList>
            <person name="She X."/>
            <person name="He Z."/>
        </authorList>
    </citation>
    <scope>NUCLEOTIDE SEQUENCE</scope>
    <source>
        <strain evidence="1">RS638</strain>
    </source>
</reference>
<proteinExistence type="predicted"/>
<evidence type="ECO:0000313" key="1">
    <source>
        <dbReference type="EMBL" id="UZF15347.1"/>
    </source>
</evidence>
<sequence length="52" mass="5841">MNTRIDIVVADPARPFVFNLYHYRREAAARGITRMDADGTLRVDLAPVPAVQ</sequence>
<dbReference type="EMBL" id="CP085043">
    <property type="protein sequence ID" value="UZF15347.1"/>
    <property type="molecule type" value="Genomic_DNA"/>
</dbReference>
<protein>
    <submittedName>
        <fullName evidence="1">Uncharacterized protein</fullName>
    </submittedName>
</protein>
<gene>
    <name evidence="1" type="ORF">LH706_02470</name>
</gene>
<accession>A0ABY6NDQ3</accession>
<organism evidence="1">
    <name type="scientific">Ralstonia solanacearum</name>
    <name type="common">Pseudomonas solanacearum</name>
    <dbReference type="NCBI Taxonomy" id="305"/>
    <lineage>
        <taxon>Bacteria</taxon>
        <taxon>Pseudomonadati</taxon>
        <taxon>Pseudomonadota</taxon>
        <taxon>Betaproteobacteria</taxon>
        <taxon>Burkholderiales</taxon>
        <taxon>Burkholderiaceae</taxon>
        <taxon>Ralstonia</taxon>
        <taxon>Ralstonia solanacearum species complex</taxon>
    </lineage>
</organism>